<dbReference type="AlphaFoldDB" id="I3IPZ7"/>
<accession>I3IPZ7</accession>
<dbReference type="PANTHER" id="PTHR36836:SF1">
    <property type="entry name" value="COLANIC ACID BIOSYNTHESIS PROTEIN WCAK"/>
    <property type="match status" value="1"/>
</dbReference>
<dbReference type="EMBL" id="BAFH01000004">
    <property type="protein sequence ID" value="GAB63792.1"/>
    <property type="molecule type" value="Genomic_DNA"/>
</dbReference>
<proteinExistence type="predicted"/>
<evidence type="ECO:0000313" key="3">
    <source>
        <dbReference type="Proteomes" id="UP000002985"/>
    </source>
</evidence>
<dbReference type="eggNOG" id="COG2327">
    <property type="taxonomic scope" value="Bacteria"/>
</dbReference>
<reference evidence="2 3" key="1">
    <citation type="journal article" date="2012" name="FEBS Lett.">
        <title>Anammox organism KSU-1 expresses a NirK-type copper-containing nitrite reductase instead of a NirS-type with cytochrome cd1.</title>
        <authorList>
            <person name="Hira D."/>
            <person name="Toh H."/>
            <person name="Migita C.T."/>
            <person name="Okubo H."/>
            <person name="Nishiyama T."/>
            <person name="Hattori M."/>
            <person name="Furukawa K."/>
            <person name="Fujii T."/>
        </authorList>
    </citation>
    <scope>NUCLEOTIDE SEQUENCE [LARGE SCALE GENOMIC DNA]</scope>
</reference>
<protein>
    <submittedName>
        <fullName evidence="2">Polysaccharide pyruvyl transferase</fullName>
    </submittedName>
</protein>
<dbReference type="Pfam" id="PF04230">
    <property type="entry name" value="PS_pyruv_trans"/>
    <property type="match status" value="1"/>
</dbReference>
<gene>
    <name evidence="2" type="ORF">KSU1_D0483</name>
</gene>
<dbReference type="InterPro" id="IPR007345">
    <property type="entry name" value="Polysacch_pyruvyl_Trfase"/>
</dbReference>
<dbReference type="PANTHER" id="PTHR36836">
    <property type="entry name" value="COLANIC ACID BIOSYNTHESIS PROTEIN WCAK"/>
    <property type="match status" value="1"/>
</dbReference>
<keyword evidence="3" id="KW-1185">Reference proteome</keyword>
<keyword evidence="2" id="KW-0808">Transferase</keyword>
<feature type="domain" description="Polysaccharide pyruvyl transferase" evidence="1">
    <location>
        <begin position="24"/>
        <end position="309"/>
    </location>
</feature>
<comment type="caution">
    <text evidence="2">The sequence shown here is derived from an EMBL/GenBank/DDBJ whole genome shotgun (WGS) entry which is preliminary data.</text>
</comment>
<name>I3IPZ7_9BACT</name>
<sequence>MKTKDKDNKNIFKVGISGSYGGLNLGDEAILQSIITELRRSLPVEITVFTRNPEDTLQRHQVERVVPVRKINRNEVIPEIERLDLMILGGGGILFDPEVKIFLREVVLAQEKGVPVMVYSVGVGPLNDPASKELMRDCLNQATVITVRERDAQQTLEEIGVNREILVTADPALLLRPEPLPPGTLEREHLDGQRCKIGISVREPGSAAPDISEDHYHALLADAADYMVDRFDADVVFIPMERLVKDVQQSHAVVARMLRASQATVLKGEYTSGQVLSIIGHFAFTVGMRLHFLIFSAIQGVPFVALPYASKVSGFIDELHMATPPLKLVNAGRLIAYIDRSWDKQRLLQKQISRILPRLKKRALENNTIAVRLLKEGRKRKEGPIRIPSDKFPVGG</sequence>
<evidence type="ECO:0000313" key="2">
    <source>
        <dbReference type="EMBL" id="GAB63792.1"/>
    </source>
</evidence>
<dbReference type="GO" id="GO:0016740">
    <property type="term" value="F:transferase activity"/>
    <property type="evidence" value="ECO:0007669"/>
    <property type="project" value="UniProtKB-KW"/>
</dbReference>
<organism evidence="2 3">
    <name type="scientific">Candidatus Jettenia caeni</name>
    <dbReference type="NCBI Taxonomy" id="247490"/>
    <lineage>
        <taxon>Bacteria</taxon>
        <taxon>Pseudomonadati</taxon>
        <taxon>Planctomycetota</taxon>
        <taxon>Candidatus Brocadiia</taxon>
        <taxon>Candidatus Brocadiales</taxon>
        <taxon>Candidatus Brocadiaceae</taxon>
        <taxon>Candidatus Jettenia</taxon>
    </lineage>
</organism>
<dbReference type="OrthoDB" id="3199616at2"/>
<dbReference type="STRING" id="247490.KSU1_D0483"/>
<dbReference type="Proteomes" id="UP000002985">
    <property type="component" value="Unassembled WGS sequence"/>
</dbReference>
<evidence type="ECO:0000259" key="1">
    <source>
        <dbReference type="Pfam" id="PF04230"/>
    </source>
</evidence>